<dbReference type="EC" id="2.1.2.2" evidence="6"/>
<reference evidence="8 9" key="1">
    <citation type="submission" date="2019-02" db="EMBL/GenBank/DDBJ databases">
        <authorList>
            <person name="Manzano-Marin A."/>
            <person name="Manzano-Marin A."/>
        </authorList>
    </citation>
    <scope>NUCLEOTIDE SEQUENCE [LARGE SCALE GENOMIC DNA]</scope>
    <source>
        <strain evidence="8 9">ErCipseudotaxifoliae</strain>
    </source>
</reference>
<dbReference type="GO" id="GO:0006189">
    <property type="term" value="P:'de novo' IMP biosynthetic process"/>
    <property type="evidence" value="ECO:0007669"/>
    <property type="project" value="UniProtKB-UniRule"/>
</dbReference>
<evidence type="ECO:0000256" key="1">
    <source>
        <dbReference type="ARBA" id="ARBA00005054"/>
    </source>
</evidence>
<feature type="binding site" evidence="6">
    <location>
        <begin position="90"/>
        <end position="93"/>
    </location>
    <ligand>
        <name>(6R)-10-formyltetrahydrofolate</name>
        <dbReference type="ChEBI" id="CHEBI:195366"/>
    </ligand>
</feature>
<comment type="catalytic activity">
    <reaction evidence="5 6">
        <text>N(1)-(5-phospho-beta-D-ribosyl)glycinamide + (6R)-10-formyltetrahydrofolate = N(2)-formyl-N(1)-(5-phospho-beta-D-ribosyl)glycinamide + (6S)-5,6,7,8-tetrahydrofolate + H(+)</text>
        <dbReference type="Rhea" id="RHEA:15053"/>
        <dbReference type="ChEBI" id="CHEBI:15378"/>
        <dbReference type="ChEBI" id="CHEBI:57453"/>
        <dbReference type="ChEBI" id="CHEBI:143788"/>
        <dbReference type="ChEBI" id="CHEBI:147286"/>
        <dbReference type="ChEBI" id="CHEBI:195366"/>
        <dbReference type="EC" id="2.1.2.2"/>
    </reaction>
</comment>
<dbReference type="GO" id="GO:0004644">
    <property type="term" value="F:phosphoribosylglycinamide formyltransferase activity"/>
    <property type="evidence" value="ECO:0007669"/>
    <property type="project" value="UniProtKB-UniRule"/>
</dbReference>
<keyword evidence="3 6" id="KW-0658">Purine biosynthesis</keyword>
<keyword evidence="9" id="KW-1185">Reference proteome</keyword>
<dbReference type="AlphaFoldDB" id="A0A451DIW8"/>
<dbReference type="PROSITE" id="PS00373">
    <property type="entry name" value="GART"/>
    <property type="match status" value="1"/>
</dbReference>
<evidence type="ECO:0000256" key="4">
    <source>
        <dbReference type="ARBA" id="ARBA00038440"/>
    </source>
</evidence>
<dbReference type="InterPro" id="IPR001555">
    <property type="entry name" value="GART_AS"/>
</dbReference>
<feature type="binding site" evidence="6">
    <location>
        <begin position="12"/>
        <end position="14"/>
    </location>
    <ligand>
        <name>N(1)-(5-phospho-beta-D-ribosyl)glycinamide</name>
        <dbReference type="ChEBI" id="CHEBI:143788"/>
    </ligand>
</feature>
<dbReference type="PANTHER" id="PTHR43369:SF2">
    <property type="entry name" value="PHOSPHORIBOSYLGLYCINAMIDE FORMYLTRANSFERASE"/>
    <property type="match status" value="1"/>
</dbReference>
<dbReference type="GO" id="GO:0005829">
    <property type="term" value="C:cytosol"/>
    <property type="evidence" value="ECO:0007669"/>
    <property type="project" value="TreeGrafter"/>
</dbReference>
<evidence type="ECO:0000256" key="6">
    <source>
        <dbReference type="HAMAP-Rule" id="MF_01930"/>
    </source>
</evidence>
<comment type="similarity">
    <text evidence="4 6">Belongs to the GART family.</text>
</comment>
<dbReference type="NCBIfam" id="TIGR00639">
    <property type="entry name" value="PurN"/>
    <property type="match status" value="1"/>
</dbReference>
<dbReference type="PANTHER" id="PTHR43369">
    <property type="entry name" value="PHOSPHORIBOSYLGLYCINAMIDE FORMYLTRANSFERASE"/>
    <property type="match status" value="1"/>
</dbReference>
<protein>
    <recommendedName>
        <fullName evidence="6">Phosphoribosylglycinamide formyltransferase</fullName>
        <ecNumber evidence="6">2.1.2.2</ecNumber>
    </recommendedName>
    <alternativeName>
        <fullName evidence="6">5'-phosphoribosylglycinamide transformylase</fullName>
    </alternativeName>
    <alternativeName>
        <fullName evidence="6">GAR transformylase</fullName>
        <shortName evidence="6">GART</shortName>
    </alternativeName>
</protein>
<evidence type="ECO:0000259" key="7">
    <source>
        <dbReference type="Pfam" id="PF00551"/>
    </source>
</evidence>
<dbReference type="Gene3D" id="3.40.50.170">
    <property type="entry name" value="Formyl transferase, N-terminal domain"/>
    <property type="match status" value="1"/>
</dbReference>
<organism evidence="8 9">
    <name type="scientific">Candidatus Erwinia haradaeae</name>
    <dbReference type="NCBI Taxonomy" id="1922217"/>
    <lineage>
        <taxon>Bacteria</taxon>
        <taxon>Pseudomonadati</taxon>
        <taxon>Pseudomonadota</taxon>
        <taxon>Gammaproteobacteria</taxon>
        <taxon>Enterobacterales</taxon>
        <taxon>Erwiniaceae</taxon>
        <taxon>Erwinia</taxon>
    </lineage>
</organism>
<comment type="pathway">
    <text evidence="1 6">Purine metabolism; IMP biosynthesis via de novo pathway; N(2)-formyl-N(1)-(5-phospho-D-ribosyl)glycinamide from N(1)-(5-phospho-D-ribosyl)glycinamide (10-formyl THF route): step 1/1.</text>
</comment>
<gene>
    <name evidence="6 8" type="primary">purN</name>
    <name evidence="8" type="ORF">ERCIPSTX3056_017</name>
</gene>
<dbReference type="InterPro" id="IPR002376">
    <property type="entry name" value="Formyl_transf_N"/>
</dbReference>
<dbReference type="Pfam" id="PF00551">
    <property type="entry name" value="Formyl_trans_N"/>
    <property type="match status" value="1"/>
</dbReference>
<name>A0A451DIW8_9GAMM</name>
<evidence type="ECO:0000313" key="9">
    <source>
        <dbReference type="Proteomes" id="UP000294462"/>
    </source>
</evidence>
<dbReference type="SUPFAM" id="SSF53328">
    <property type="entry name" value="Formyltransferase"/>
    <property type="match status" value="1"/>
</dbReference>
<evidence type="ECO:0000256" key="3">
    <source>
        <dbReference type="ARBA" id="ARBA00022755"/>
    </source>
</evidence>
<dbReference type="InterPro" id="IPR004607">
    <property type="entry name" value="GART"/>
</dbReference>
<dbReference type="HAMAP" id="MF_01930">
    <property type="entry name" value="PurN"/>
    <property type="match status" value="1"/>
</dbReference>
<feature type="binding site" evidence="6">
    <location>
        <position position="107"/>
    </location>
    <ligand>
        <name>(6R)-10-formyltetrahydrofolate</name>
        <dbReference type="ChEBI" id="CHEBI:195366"/>
    </ligand>
</feature>
<keyword evidence="2 6" id="KW-0808">Transferase</keyword>
<dbReference type="OrthoDB" id="9806170at2"/>
<feature type="site" description="Raises pKa of active site His" evidence="6">
    <location>
        <position position="145"/>
    </location>
</feature>
<dbReference type="EMBL" id="LR217725">
    <property type="protein sequence ID" value="VFP86564.1"/>
    <property type="molecule type" value="Genomic_DNA"/>
</dbReference>
<dbReference type="KEGG" id="ehd:ERCIPSTX3056_017"/>
<dbReference type="UniPathway" id="UPA00074">
    <property type="reaction ID" value="UER00126"/>
</dbReference>
<feature type="binding site" evidence="6">
    <location>
        <position position="63"/>
    </location>
    <ligand>
        <name>(6R)-10-formyltetrahydrofolate</name>
        <dbReference type="ChEBI" id="CHEBI:195366"/>
    </ligand>
</feature>
<accession>A0A451DIW8</accession>
<proteinExistence type="inferred from homology"/>
<dbReference type="CDD" id="cd08645">
    <property type="entry name" value="FMT_core_GART"/>
    <property type="match status" value="1"/>
</dbReference>
<dbReference type="InterPro" id="IPR036477">
    <property type="entry name" value="Formyl_transf_N_sf"/>
</dbReference>
<comment type="function">
    <text evidence="6">Catalyzes the transfer of a formyl group from 10-formyltetrahydrofolate to 5-phospho-ribosyl-glycinamide (GAR), producing 5-phospho-ribosyl-N-formylglycinamide (FGAR) and tetrahydrofolate.</text>
</comment>
<feature type="active site" description="Proton donor" evidence="6">
    <location>
        <position position="109"/>
    </location>
</feature>
<evidence type="ECO:0000256" key="5">
    <source>
        <dbReference type="ARBA" id="ARBA00047664"/>
    </source>
</evidence>
<sequence>MKRIIILVSGDGTNLQAILNTYHATEISSRVVAVISNNSNAFAIKRARLAQIRTHVLAGSKYKKPELFDKTLLKTVEIYNPDLIVLAGYMRILNIEFITCYCGKILNIHPSLLPKYPGLNTHRRAIEHGEKQHGASVHFVTEKVDDGPIILQVAVPIFYTDTEHTLEMRVKYQENIIYPRVIKWFIDDRLEMRNSSAWLDGKKLPNTGYKD</sequence>
<dbReference type="RefSeq" id="WP_072665949.1">
    <property type="nucleotide sequence ID" value="NZ_LR217725.1"/>
</dbReference>
<dbReference type="Proteomes" id="UP000294462">
    <property type="component" value="Chromosome"/>
</dbReference>
<evidence type="ECO:0000313" key="8">
    <source>
        <dbReference type="EMBL" id="VFP86564.1"/>
    </source>
</evidence>
<feature type="domain" description="Formyl transferase N-terminal" evidence="7">
    <location>
        <begin position="2"/>
        <end position="182"/>
    </location>
</feature>
<evidence type="ECO:0000256" key="2">
    <source>
        <dbReference type="ARBA" id="ARBA00022679"/>
    </source>
</evidence>